<dbReference type="Proteomes" id="UP000694863">
    <property type="component" value="Unplaced"/>
</dbReference>
<accession>A0AC55D188</accession>
<reference evidence="2" key="1">
    <citation type="submission" date="2025-08" db="UniProtKB">
        <authorList>
            <consortium name="RefSeq"/>
        </authorList>
    </citation>
    <scope>IDENTIFICATION</scope>
</reference>
<organism evidence="1 2">
    <name type="scientific">Echinops telfairi</name>
    <name type="common">Lesser hedgehog tenrec</name>
    <dbReference type="NCBI Taxonomy" id="9371"/>
    <lineage>
        <taxon>Eukaryota</taxon>
        <taxon>Metazoa</taxon>
        <taxon>Chordata</taxon>
        <taxon>Craniata</taxon>
        <taxon>Vertebrata</taxon>
        <taxon>Euteleostomi</taxon>
        <taxon>Mammalia</taxon>
        <taxon>Eutheria</taxon>
        <taxon>Afrotheria</taxon>
        <taxon>Tenrecidae</taxon>
        <taxon>Tenrecinae</taxon>
        <taxon>Echinops</taxon>
    </lineage>
</organism>
<protein>
    <submittedName>
        <fullName evidence="2">Coiled-coil domain-containing protein 116</fullName>
    </submittedName>
</protein>
<evidence type="ECO:0000313" key="2">
    <source>
        <dbReference type="RefSeq" id="XP_045145508.1"/>
    </source>
</evidence>
<dbReference type="RefSeq" id="XP_045145508.1">
    <property type="nucleotide sequence ID" value="XM_045289573.1"/>
</dbReference>
<keyword evidence="1" id="KW-1185">Reference proteome</keyword>
<evidence type="ECO:0000313" key="1">
    <source>
        <dbReference type="Proteomes" id="UP000694863"/>
    </source>
</evidence>
<sequence>MARCRHHSGYLADDEAGHTVYMRRVQPPRKPLFPEVGPTSRLRHEPHQPSLYGQEDSAPRSHHQTAWGTQPFGTFLDFLAEGQVLDSLQTVVEDATEWVANMRTEAGGALVDVQDPIEAPCNGHRIRVRPSLSTVHRHRARPSLCMGSLNNYPSCSSTSSSSCSSFFVGGLGWRSRDSDLEAPGVGPLPPMKDRLLLERNLKRLMHLEKRGRPLSPSFPPCLQKCHSMNSSLWDSRGSQGSSQWTPEQPLAWFSELLGSGSTTPAASKLGPAQQEFVYLNREFHKEMKSLLNGPDSIHLPGYCPAREPHRTLDMLANHRLFAALQHVVCHAVEKLTGAYCHDGYPLFSPETNKPTPEPRPTPSSEKPLSTVSKLPTNRKESNNPLPTIASNPKIRRGQKTAKSREQGRVKEEVLPSSGSQVVTKFKPKVTPTGALKFPGPSPSRPEKLDRSDCEPQSQRDQLWCGLPPMTKIPGIVVDNSQAKLTKKKPLPCISKSTSSPFSDPWEEEGLNFLVEQAVALLLCKYQFERGLTKQLGFISFTVTEVLLDLLLGFKKVAKAGIRLSSQMNWSCLLQKLEERVSHQTSQRSTSQHRPSPHSISQKRPFRRSISRRTSESPSTQPKSTTDPEEASIHNTELPSSPELTAEKEQEEEEDSSKSQEEMSVEIRDGSDGDEDGALSTDEAEPTAQAEVKTIMTVGPRDPP</sequence>
<gene>
    <name evidence="2" type="primary">CCDC116</name>
</gene>
<name>A0AC55D188_ECHTE</name>
<proteinExistence type="predicted"/>